<feature type="region of interest" description="Disordered" evidence="2">
    <location>
        <begin position="533"/>
        <end position="604"/>
    </location>
</feature>
<evidence type="ECO:0000256" key="2">
    <source>
        <dbReference type="SAM" id="MobiDB-lite"/>
    </source>
</evidence>
<dbReference type="GO" id="GO:0002031">
    <property type="term" value="P:G protein-coupled receptor internalization"/>
    <property type="evidence" value="ECO:0007669"/>
    <property type="project" value="TreeGrafter"/>
</dbReference>
<dbReference type="PANTHER" id="PTHR11792:SF17">
    <property type="entry name" value="KURTZ ARRESTIN"/>
    <property type="match status" value="1"/>
</dbReference>
<gene>
    <name evidence="4" type="ORF">A4X03_0g3087</name>
</gene>
<feature type="compositionally biased region" description="Polar residues" evidence="2">
    <location>
        <begin position="60"/>
        <end position="73"/>
    </location>
</feature>
<sequence length="1887" mass="199351">MSGLGIDFGPNSRSPSRPSRPRDGSRSRSHTVSSEGRRVRIASGQPRILGDEYTPDLASTKRSMGASQTQRSISMAAGPSPPLSVSTDGMSSDEFGIYDSYTEEGKDGYVPDGFGGWIREEDIGQGRVPPPMTPSDSPLIIPPPPQSKLHVTNPSPSKSMLTPPTSEASTSPAMVVNALPQDKNAPHSPASLAFSDLTVSSKYSGASTSSSSQKTKSVRKLISSRRPSSAAGSIATADDASSVSSSQRNRSRSRSMSLFLGRPKSATAEKGKANEAAAGSISGRSSPTKSNKLSKSRSHASLVSWSATGWAGTGQSHGPGLGLGLDFEDDIRRHEELRRLENDDFAGGSPESVSAYSDGHEEMAADVTVVLNQRRSGKEAFRGSPQQLYDSPVRVAVDETPKADQRQERSLRSSSRSSTRMNAHAAEFNPRPPSAAAMRTISTSKPKRQPSIHSIASSLPTSESGTAGLAAGGAGLPPMRSARLWAGLEGASRGEAMVCLDPFTGQYVQGEAIIPGRIISGRVAGLGVGEGSILADPSSGADPYGSTNSKRSDRAKPVRNPTVDVAPNQFEDPASMLRRQSHMSWGGESTSELGPHDSASNVGGRVMPMQHQQAATAHHGKGKPQNKTILRQQSVPVLPSATNRAAGPQGHDGRTLQHQQSYNALGLEMGGNGAGGMVMDRRTNQTVTGASLTAEERRRRQSTMMTTSTNSSNGTTSSSSLDRSGTLLSASANPARRSRELNRLLGNSARKLSASAAKSTGADAGFDGVRGHDGRSGDGESSVGPSASASASGLGIEGLPASLSSTIVPNVKKGTSTGAPSSVGSGTTTGTNAAVNSANAIAVLEQAKSGKARVEVDLVLETDLVVEGGTLRGRLQVKVRKPSEGEGIVMLAQPKIRIVGFEELMGDDTRHIFYHHAMAIDGDLSNGGPSEPYVLHGSPNIFSPEASGGIPLPCFASSQDHEGYSRGKEGTHSIPFALDVPIGRGAKGSYRGKTAVVRYIVIGSVKLKSSNGTDRSIAHFYRHMELFPYLNPAVVLSPAPKPLVSQAEKGLFMGGSGKVLLTASLHRPTWVAGQRVYVNIAVSNETSKKVKNLHLALVRTVTLFRPKPEFNVGFSVPVDPTESYIDPDACTTSTTRKKICEETVELGQKGTKGSVTARGWWTGVDPGCSLDVSHYMTIPADALTISRGRHVEVVYSIKVAVSGTFYSDVSVELPLRVINFLSLDPPPARVGTMSSFGASNTSMSRSWSQAAQSDNALGISPRSHPHSLAAEAPLIARVRSMDALKSPTKLEVAPRHQLHLPIPNTRAPAGASSSQGGDDDRQTSRRLQHQKSLDFINHAIRSATARRGLPTSNASSPLGLGIEVPDDNELQSMEYRETHSIMSTDHLRRLSMASLSSHTSQLTVSAMDPHCLPYVHPQVAFPHLVPPVVNPQLLLNSVTLDQAGYDYSYDEMDQMGNLRNASASSSPLSMNDESVDEVQMVMHSTQMEGLPVFGVPAPYLDEEDEDGNTTFDSVSTARCIREEPEAEACEESKTEVHEEPEVEEANVTAPLQFSKKNDLEARKTSPAKLKQVWSSSTPPSATASAPTPVPSKQKIPPRPSIDDLKARKDSPVKPKQVSSFSTPPSATVSTPAPVPSKQKIPPRPSTEDLKARKNSPVKAKVSSSSTPPSAAVSTRNPVPSKQKMAPRPSTATAAVTSRQLSLRHTASLANIGSGGSSVGCDADDDASTQSARASDDKGLQRSISTHNLRGSSVVIPSVRSKIAMLESRSQLLRDFAAPTVTTPTMTPSATATPIVAGDTSLSIGEVPVRRAKNSAAPPASSSNSNASTPTSTRVRKPSVLSIAASEDSMSTSSSRPDYLKRSDSLMSFKAPVLRSVKALVQERERGK</sequence>
<dbReference type="InterPro" id="IPR000698">
    <property type="entry name" value="Arrestin"/>
</dbReference>
<dbReference type="GO" id="GO:0007165">
    <property type="term" value="P:signal transduction"/>
    <property type="evidence" value="ECO:0007669"/>
    <property type="project" value="InterPro"/>
</dbReference>
<evidence type="ECO:0000259" key="3">
    <source>
        <dbReference type="SMART" id="SM01017"/>
    </source>
</evidence>
<feature type="compositionally biased region" description="Low complexity" evidence="2">
    <location>
        <begin position="1574"/>
        <end position="1586"/>
    </location>
</feature>
<dbReference type="SUPFAM" id="SSF81296">
    <property type="entry name" value="E set domains"/>
    <property type="match status" value="1"/>
</dbReference>
<feature type="compositionally biased region" description="Low complexity" evidence="2">
    <location>
        <begin position="1813"/>
        <end position="1832"/>
    </location>
</feature>
<feature type="compositionally biased region" description="Low complexity" evidence="2">
    <location>
        <begin position="198"/>
        <end position="215"/>
    </location>
</feature>
<feature type="domain" description="Arrestin C-terminal-like" evidence="3">
    <location>
        <begin position="1055"/>
        <end position="1220"/>
    </location>
</feature>
<dbReference type="InterPro" id="IPR014756">
    <property type="entry name" value="Ig_E-set"/>
</dbReference>
<feature type="compositionally biased region" description="Low complexity" evidence="2">
    <location>
        <begin position="1617"/>
        <end position="1631"/>
    </location>
</feature>
<dbReference type="InterPro" id="IPR011022">
    <property type="entry name" value="Arrestin_C-like"/>
</dbReference>
<protein>
    <recommendedName>
        <fullName evidence="3">Arrestin C-terminal-like domain-containing protein</fullName>
    </recommendedName>
</protein>
<evidence type="ECO:0000313" key="5">
    <source>
        <dbReference type="Proteomes" id="UP000077671"/>
    </source>
</evidence>
<feature type="region of interest" description="Disordered" evidence="2">
    <location>
        <begin position="1523"/>
        <end position="1744"/>
    </location>
</feature>
<dbReference type="SMART" id="SM01017">
    <property type="entry name" value="Arrestin_C"/>
    <property type="match status" value="1"/>
</dbReference>
<feature type="compositionally biased region" description="Polar residues" evidence="2">
    <location>
        <begin position="282"/>
        <end position="291"/>
    </location>
</feature>
<feature type="compositionally biased region" description="Basic and acidic residues" evidence="2">
    <location>
        <begin position="1530"/>
        <end position="1539"/>
    </location>
</feature>
<proteinExistence type="inferred from homology"/>
<feature type="compositionally biased region" description="Polar residues" evidence="2">
    <location>
        <begin position="451"/>
        <end position="465"/>
    </location>
</feature>
<feature type="compositionally biased region" description="Basic and acidic residues" evidence="2">
    <location>
        <begin position="1600"/>
        <end position="1612"/>
    </location>
</feature>
<dbReference type="EMBL" id="LWDD02000338">
    <property type="protein sequence ID" value="KAE8261635.1"/>
    <property type="molecule type" value="Genomic_DNA"/>
</dbReference>
<feature type="compositionally biased region" description="Basic and acidic residues" evidence="2">
    <location>
        <begin position="397"/>
        <end position="411"/>
    </location>
</feature>
<dbReference type="PANTHER" id="PTHR11792">
    <property type="entry name" value="ARRESTIN"/>
    <property type="match status" value="1"/>
</dbReference>
<comment type="similarity">
    <text evidence="1">Belongs to the arrestin family.</text>
</comment>
<organism evidence="4 5">
    <name type="scientific">Tilletia caries</name>
    <name type="common">wheat bunt fungus</name>
    <dbReference type="NCBI Taxonomy" id="13290"/>
    <lineage>
        <taxon>Eukaryota</taxon>
        <taxon>Fungi</taxon>
        <taxon>Dikarya</taxon>
        <taxon>Basidiomycota</taxon>
        <taxon>Ustilaginomycotina</taxon>
        <taxon>Exobasidiomycetes</taxon>
        <taxon>Tilletiales</taxon>
        <taxon>Tilletiaceae</taxon>
        <taxon>Tilletia</taxon>
    </lineage>
</organism>
<dbReference type="Gene3D" id="2.60.40.640">
    <property type="match status" value="1"/>
</dbReference>
<feature type="compositionally biased region" description="Low complexity" evidence="2">
    <location>
        <begin position="702"/>
        <end position="729"/>
    </location>
</feature>
<feature type="region of interest" description="Disordered" evidence="2">
    <location>
        <begin position="1288"/>
        <end position="1332"/>
    </location>
</feature>
<feature type="region of interest" description="Disordered" evidence="2">
    <location>
        <begin position="686"/>
        <end position="739"/>
    </location>
</feature>
<feature type="compositionally biased region" description="Polar residues" evidence="2">
    <location>
        <begin position="149"/>
        <end position="172"/>
    </location>
</feature>
<evidence type="ECO:0000256" key="1">
    <source>
        <dbReference type="ARBA" id="ARBA00005298"/>
    </source>
</evidence>
<comment type="caution">
    <text evidence="4">The sequence shown here is derived from an EMBL/GenBank/DDBJ whole genome shotgun (WGS) entry which is preliminary data.</text>
</comment>
<dbReference type="Pfam" id="PF02752">
    <property type="entry name" value="Arrestin_C"/>
    <property type="match status" value="1"/>
</dbReference>
<dbReference type="GO" id="GO:0001664">
    <property type="term" value="F:G protein-coupled receptor binding"/>
    <property type="evidence" value="ECO:0007669"/>
    <property type="project" value="TreeGrafter"/>
</dbReference>
<dbReference type="InterPro" id="IPR014752">
    <property type="entry name" value="Arrestin-like_C"/>
</dbReference>
<feature type="compositionally biased region" description="Low complexity" evidence="2">
    <location>
        <begin position="779"/>
        <end position="792"/>
    </location>
</feature>
<feature type="compositionally biased region" description="Low complexity" evidence="2">
    <location>
        <begin position="1656"/>
        <end position="1674"/>
    </location>
</feature>
<feature type="compositionally biased region" description="Basic and acidic residues" evidence="2">
    <location>
        <begin position="769"/>
        <end position="778"/>
    </location>
</feature>
<feature type="region of interest" description="Disordered" evidence="2">
    <location>
        <begin position="755"/>
        <end position="792"/>
    </location>
</feature>
<reference evidence="4" key="2">
    <citation type="journal article" date="2019" name="IMA Fungus">
        <title>Genome sequencing and comparison of five Tilletia species to identify candidate genes for the detection of regulated species infecting wheat.</title>
        <authorList>
            <person name="Nguyen H.D.T."/>
            <person name="Sultana T."/>
            <person name="Kesanakurti P."/>
            <person name="Hambleton S."/>
        </authorList>
    </citation>
    <scope>NUCLEOTIDE SEQUENCE</scope>
    <source>
        <strain evidence="4">DAOMC 238032</strain>
    </source>
</reference>
<reference evidence="4" key="1">
    <citation type="submission" date="2016-04" db="EMBL/GenBank/DDBJ databases">
        <authorList>
            <person name="Nguyen H.D."/>
            <person name="Kesanakurti P."/>
            <person name="Cullis J."/>
            <person name="Levesque C.A."/>
            <person name="Hambleton S."/>
        </authorList>
    </citation>
    <scope>NUCLEOTIDE SEQUENCE</scope>
    <source>
        <strain evidence="4">DAOMC 238032</strain>
    </source>
</reference>
<dbReference type="Proteomes" id="UP000077671">
    <property type="component" value="Unassembled WGS sequence"/>
</dbReference>
<feature type="compositionally biased region" description="Low complexity" evidence="2">
    <location>
        <begin position="1841"/>
        <end position="1854"/>
    </location>
</feature>
<feature type="region of interest" description="Disordered" evidence="2">
    <location>
        <begin position="1808"/>
        <end position="1859"/>
    </location>
</feature>
<evidence type="ECO:0000313" key="4">
    <source>
        <dbReference type="EMBL" id="KAE8261635.1"/>
    </source>
</evidence>
<feature type="region of interest" description="Disordered" evidence="2">
    <location>
        <begin position="1"/>
        <end position="91"/>
    </location>
</feature>
<feature type="compositionally biased region" description="Polar residues" evidence="2">
    <location>
        <begin position="1689"/>
        <end position="1710"/>
    </location>
</feature>
<feature type="region of interest" description="Disordered" evidence="2">
    <location>
        <begin position="397"/>
        <end position="466"/>
    </location>
</feature>
<dbReference type="GO" id="GO:0005737">
    <property type="term" value="C:cytoplasm"/>
    <property type="evidence" value="ECO:0007669"/>
    <property type="project" value="TreeGrafter"/>
</dbReference>
<feature type="region of interest" description="Disordered" evidence="2">
    <location>
        <begin position="112"/>
        <end position="298"/>
    </location>
</feature>
<accession>A0A177VFQ4</accession>
<name>A0A177VFQ4_9BASI</name>